<organism evidence="2 3">
    <name type="scientific">Daedalea quercina L-15889</name>
    <dbReference type="NCBI Taxonomy" id="1314783"/>
    <lineage>
        <taxon>Eukaryota</taxon>
        <taxon>Fungi</taxon>
        <taxon>Dikarya</taxon>
        <taxon>Basidiomycota</taxon>
        <taxon>Agaricomycotina</taxon>
        <taxon>Agaricomycetes</taxon>
        <taxon>Polyporales</taxon>
        <taxon>Fomitopsis</taxon>
    </lineage>
</organism>
<protein>
    <recommendedName>
        <fullName evidence="1">DUF6593 domain-containing protein</fullName>
    </recommendedName>
</protein>
<feature type="domain" description="DUF6593" evidence="1">
    <location>
        <begin position="18"/>
        <end position="180"/>
    </location>
</feature>
<keyword evidence="3" id="KW-1185">Reference proteome</keyword>
<gene>
    <name evidence="2" type="ORF">DAEQUDRAFT_763519</name>
</gene>
<dbReference type="OrthoDB" id="2798132at2759"/>
<reference evidence="2 3" key="1">
    <citation type="journal article" date="2016" name="Mol. Biol. Evol.">
        <title>Comparative Genomics of Early-Diverging Mushroom-Forming Fungi Provides Insights into the Origins of Lignocellulose Decay Capabilities.</title>
        <authorList>
            <person name="Nagy L.G."/>
            <person name="Riley R."/>
            <person name="Tritt A."/>
            <person name="Adam C."/>
            <person name="Daum C."/>
            <person name="Floudas D."/>
            <person name="Sun H."/>
            <person name="Yadav J.S."/>
            <person name="Pangilinan J."/>
            <person name="Larsson K.H."/>
            <person name="Matsuura K."/>
            <person name="Barry K."/>
            <person name="Labutti K."/>
            <person name="Kuo R."/>
            <person name="Ohm R.A."/>
            <person name="Bhattacharya S.S."/>
            <person name="Shirouzu T."/>
            <person name="Yoshinaga Y."/>
            <person name="Martin F.M."/>
            <person name="Grigoriev I.V."/>
            <person name="Hibbett D.S."/>
        </authorList>
    </citation>
    <scope>NUCLEOTIDE SEQUENCE [LARGE SCALE GENOMIC DNA]</scope>
    <source>
        <strain evidence="2 3">L-15889</strain>
    </source>
</reference>
<dbReference type="InterPro" id="IPR046528">
    <property type="entry name" value="DUF6593"/>
</dbReference>
<dbReference type="Proteomes" id="UP000076727">
    <property type="component" value="Unassembled WGS sequence"/>
</dbReference>
<name>A0A165S898_9APHY</name>
<dbReference type="Pfam" id="PF20236">
    <property type="entry name" value="DUF6593"/>
    <property type="match status" value="1"/>
</dbReference>
<dbReference type="EMBL" id="KV429044">
    <property type="protein sequence ID" value="KZT71654.1"/>
    <property type="molecule type" value="Genomic_DNA"/>
</dbReference>
<accession>A0A165S898</accession>
<sequence>MPPPPKPKPPHKMLITMNSLRNTTMSVGDNKFYYEIVTRYWHPNLTKIIKHDFETRELEPLAEIEGLQTKEPRVRFGGEKAEWVSASDFVKFEQDKAGGAFATGAGIEYRWKVHKGQLQLVRADDAEQKPVVTFHPHRRHFWIFRMSKHAFFEIKPEPEVTEALDRLIVSYLLVERRRRKKGISVIRYVS</sequence>
<evidence type="ECO:0000313" key="2">
    <source>
        <dbReference type="EMBL" id="KZT71654.1"/>
    </source>
</evidence>
<evidence type="ECO:0000259" key="1">
    <source>
        <dbReference type="Pfam" id="PF20236"/>
    </source>
</evidence>
<evidence type="ECO:0000313" key="3">
    <source>
        <dbReference type="Proteomes" id="UP000076727"/>
    </source>
</evidence>
<dbReference type="AlphaFoldDB" id="A0A165S898"/>
<proteinExistence type="predicted"/>